<dbReference type="EMBL" id="HG793161">
    <property type="protein sequence ID" value="CRL28461.1"/>
    <property type="molecule type" value="Genomic_DNA"/>
</dbReference>
<accession>A0A0G4PQR6</accession>
<name>A0A0G4PQR6_PENC3</name>
<dbReference type="AlphaFoldDB" id="A0A0G4PQR6"/>
<reference evidence="1 2" key="1">
    <citation type="journal article" date="2014" name="Nat. Commun.">
        <title>Multiple recent horizontal transfers of a large genomic region in cheese making fungi.</title>
        <authorList>
            <person name="Cheeseman K."/>
            <person name="Ropars J."/>
            <person name="Renault P."/>
            <person name="Dupont J."/>
            <person name="Gouzy J."/>
            <person name="Branca A."/>
            <person name="Abraham A.L."/>
            <person name="Ceppi M."/>
            <person name="Conseiller E."/>
            <person name="Debuchy R."/>
            <person name="Malagnac F."/>
            <person name="Goarin A."/>
            <person name="Silar P."/>
            <person name="Lacoste S."/>
            <person name="Sallet E."/>
            <person name="Bensimon A."/>
            <person name="Giraud T."/>
            <person name="Brygoo Y."/>
        </authorList>
    </citation>
    <scope>NUCLEOTIDE SEQUENCE [LARGE SCALE GENOMIC DNA]</scope>
    <source>
        <strain evidence="2">FM 013</strain>
    </source>
</reference>
<evidence type="ECO:0000313" key="2">
    <source>
        <dbReference type="Proteomes" id="UP000053732"/>
    </source>
</evidence>
<proteinExistence type="predicted"/>
<protein>
    <submittedName>
        <fullName evidence="1">Str. FM013</fullName>
    </submittedName>
</protein>
<dbReference type="Proteomes" id="UP000053732">
    <property type="component" value="Unassembled WGS sequence"/>
</dbReference>
<sequence length="64" mass="6892">MLHCKARKLKVASTPNHRSNVGSLIIQGFCAVRQCQATSGSFWKAVEPSSDDMDLMAASGTPRV</sequence>
<organism evidence="1 2">
    <name type="scientific">Penicillium camemberti (strain FM 013)</name>
    <dbReference type="NCBI Taxonomy" id="1429867"/>
    <lineage>
        <taxon>Eukaryota</taxon>
        <taxon>Fungi</taxon>
        <taxon>Dikarya</taxon>
        <taxon>Ascomycota</taxon>
        <taxon>Pezizomycotina</taxon>
        <taxon>Eurotiomycetes</taxon>
        <taxon>Eurotiomycetidae</taxon>
        <taxon>Eurotiales</taxon>
        <taxon>Aspergillaceae</taxon>
        <taxon>Penicillium</taxon>
    </lineage>
</organism>
<gene>
    <name evidence="1" type="ORF">PCAMFM013_S028g000014</name>
</gene>
<evidence type="ECO:0000313" key="1">
    <source>
        <dbReference type="EMBL" id="CRL28461.1"/>
    </source>
</evidence>
<keyword evidence="2" id="KW-1185">Reference proteome</keyword>